<keyword evidence="2" id="KW-0472">Membrane</keyword>
<evidence type="ECO:0000313" key="3">
    <source>
        <dbReference type="EMBL" id="PZP88630.1"/>
    </source>
</evidence>
<keyword evidence="2" id="KW-1133">Transmembrane helix</keyword>
<accession>A0A2W5IA85</accession>
<name>A0A2W5IA85_9ACTN</name>
<protein>
    <submittedName>
        <fullName evidence="3">Uncharacterized protein</fullName>
    </submittedName>
</protein>
<reference evidence="3 4" key="1">
    <citation type="submission" date="2017-08" db="EMBL/GenBank/DDBJ databases">
        <title>Infants hospitalized years apart are colonized by the same room-sourced microbial strains.</title>
        <authorList>
            <person name="Brooks B."/>
            <person name="Olm M.R."/>
            <person name="Firek B.A."/>
            <person name="Baker R."/>
            <person name="Thomas B.C."/>
            <person name="Morowitz M.J."/>
            <person name="Banfield J.F."/>
        </authorList>
    </citation>
    <scope>NUCLEOTIDE SEQUENCE [LARGE SCALE GENOMIC DNA]</scope>
    <source>
        <strain evidence="3">S2_006_000_R1_57</strain>
    </source>
</reference>
<proteinExistence type="predicted"/>
<dbReference type="Proteomes" id="UP000248606">
    <property type="component" value="Unassembled WGS sequence"/>
</dbReference>
<dbReference type="EMBL" id="QFOZ01000009">
    <property type="protein sequence ID" value="PZP88630.1"/>
    <property type="molecule type" value="Genomic_DNA"/>
</dbReference>
<organism evidence="3 4">
    <name type="scientific">Lawsonella clevelandensis</name>
    <dbReference type="NCBI Taxonomy" id="1528099"/>
    <lineage>
        <taxon>Bacteria</taxon>
        <taxon>Bacillati</taxon>
        <taxon>Actinomycetota</taxon>
        <taxon>Actinomycetes</taxon>
        <taxon>Mycobacteriales</taxon>
        <taxon>Lawsonellaceae</taxon>
        <taxon>Lawsonella</taxon>
    </lineage>
</organism>
<dbReference type="AlphaFoldDB" id="A0A2W5IA85"/>
<feature type="transmembrane region" description="Helical" evidence="2">
    <location>
        <begin position="182"/>
        <end position="204"/>
    </location>
</feature>
<evidence type="ECO:0000256" key="1">
    <source>
        <dbReference type="SAM" id="MobiDB-lite"/>
    </source>
</evidence>
<comment type="caution">
    <text evidence="3">The sequence shown here is derived from an EMBL/GenBank/DDBJ whole genome shotgun (WGS) entry which is preliminary data.</text>
</comment>
<gene>
    <name evidence="3" type="ORF">DI579_05785</name>
</gene>
<dbReference type="RefSeq" id="WP_303678909.1">
    <property type="nucleotide sequence ID" value="NZ_JAPJOB010000007.1"/>
</dbReference>
<feature type="region of interest" description="Disordered" evidence="1">
    <location>
        <begin position="118"/>
        <end position="138"/>
    </location>
</feature>
<sequence>MFHPKKHHAPLRFRPLHEADPETWRRLIAANPIPSETVTEGALEQPNMELLDDIIAGRTSVNLAGADLDGASAGSDASAQGNSEDEFVGEPIGIHQGALNLGKNSAYALGHQDSGLAGVAQPPTSVDTSSAGSSSMTVEAPEVQRVLDDEANAPDAATSHHIIISMAAEREKRDSRRRVRGGFYGGIAAAAAAVAVLVGVGQVVPDTPTLPRAEAQTMLRNAGAEARHDAVNVQKLPDQTLLLHRRQVVRHFNKDGIIYNVTTNQRTIMDASSVEMQVSDGELAFDSQEAQKKWEKAGSPKLFGMGRGYTKRGVQQVDIAGTTINVAALSSWPKDPDGLEGVLSQAIPDVQPSRAALLLLTVPGLDGPLYHGLYQVIARDAGSSVVSTPKTLSGLVPDDAVTVKFAPNKVSTTPATLTFNRKSGQVYAVQGATPEDTLVLVRATGFLNCVDTEGPSGPSEIYLGCATGAFRLTEISWQDWGKQVATGNGIAVINDCNPSCAEGKNHRVPVVVKLSDLQQCGYGVQVYTKLEATFPKGTKGLAPETVHESFPCPMDKVHN</sequence>
<feature type="compositionally biased region" description="Low complexity" evidence="1">
    <location>
        <begin position="124"/>
        <end position="137"/>
    </location>
</feature>
<evidence type="ECO:0000256" key="2">
    <source>
        <dbReference type="SAM" id="Phobius"/>
    </source>
</evidence>
<keyword evidence="2" id="KW-0812">Transmembrane</keyword>
<evidence type="ECO:0000313" key="4">
    <source>
        <dbReference type="Proteomes" id="UP000248606"/>
    </source>
</evidence>